<proteinExistence type="predicted"/>
<name>A0A371PL02_9BACL</name>
<evidence type="ECO:0000313" key="3">
    <source>
        <dbReference type="Proteomes" id="UP000261905"/>
    </source>
</evidence>
<keyword evidence="3" id="KW-1185">Reference proteome</keyword>
<dbReference type="OrthoDB" id="2602259at2"/>
<dbReference type="Proteomes" id="UP000261905">
    <property type="component" value="Unassembled WGS sequence"/>
</dbReference>
<feature type="domain" description="DUF6630" evidence="1">
    <location>
        <begin position="26"/>
        <end position="126"/>
    </location>
</feature>
<comment type="caution">
    <text evidence="2">The sequence shown here is derived from an EMBL/GenBank/DDBJ whole genome shotgun (WGS) entry which is preliminary data.</text>
</comment>
<protein>
    <recommendedName>
        <fullName evidence="1">DUF6630 domain-containing protein</fullName>
    </recommendedName>
</protein>
<evidence type="ECO:0000313" key="2">
    <source>
        <dbReference type="EMBL" id="REK76868.1"/>
    </source>
</evidence>
<dbReference type="AlphaFoldDB" id="A0A371PL02"/>
<dbReference type="InterPro" id="IPR046582">
    <property type="entry name" value="DUF6630"/>
</dbReference>
<dbReference type="Pfam" id="PF20335">
    <property type="entry name" value="DUF6630"/>
    <property type="match status" value="1"/>
</dbReference>
<gene>
    <name evidence="2" type="ORF">DX130_07545</name>
</gene>
<reference evidence="2 3" key="1">
    <citation type="submission" date="2018-08" db="EMBL/GenBank/DDBJ databases">
        <title>Paenibacillus sp. M4BSY-1, whole genome shotgun sequence.</title>
        <authorList>
            <person name="Tuo L."/>
        </authorList>
    </citation>
    <scope>NUCLEOTIDE SEQUENCE [LARGE SCALE GENOMIC DNA]</scope>
    <source>
        <strain evidence="2 3">M4BSY-1</strain>
    </source>
</reference>
<sequence length="151" mass="17977">MSLKEIAQYIFNDSKEMETFLQENRSGDLHEDLLKYGLTTKQFLYVDFKGEDYQEIVNFILDYEAAHDIELAVQEELEQLEAFQYEFLPEKIKETNKILLPKGYGLFTYPNSGDFYALFIAKLENLTILLQEELLFDDYIPFQERCIQYYS</sequence>
<accession>A0A371PL02</accession>
<organism evidence="2 3">
    <name type="scientific">Paenibacillus paeoniae</name>
    <dbReference type="NCBI Taxonomy" id="2292705"/>
    <lineage>
        <taxon>Bacteria</taxon>
        <taxon>Bacillati</taxon>
        <taxon>Bacillota</taxon>
        <taxon>Bacilli</taxon>
        <taxon>Bacillales</taxon>
        <taxon>Paenibacillaceae</taxon>
        <taxon>Paenibacillus</taxon>
    </lineage>
</organism>
<dbReference type="EMBL" id="QUBQ01000001">
    <property type="protein sequence ID" value="REK76868.1"/>
    <property type="molecule type" value="Genomic_DNA"/>
</dbReference>
<evidence type="ECO:0000259" key="1">
    <source>
        <dbReference type="Pfam" id="PF20335"/>
    </source>
</evidence>
<dbReference type="RefSeq" id="WP_116044069.1">
    <property type="nucleotide sequence ID" value="NZ_QUBQ01000001.1"/>
</dbReference>